<proteinExistence type="predicted"/>
<comment type="caution">
    <text evidence="1">The sequence shown here is derived from an EMBL/GenBank/DDBJ whole genome shotgun (WGS) entry which is preliminary data.</text>
</comment>
<name>A0A8X6UTG0_NEPPI</name>
<evidence type="ECO:0000313" key="1">
    <source>
        <dbReference type="EMBL" id="GFU46706.1"/>
    </source>
</evidence>
<accession>A0A8X6UTG0</accession>
<evidence type="ECO:0000313" key="2">
    <source>
        <dbReference type="Proteomes" id="UP000887013"/>
    </source>
</evidence>
<gene>
    <name evidence="1" type="ORF">NPIL_313001</name>
</gene>
<reference evidence="1" key="1">
    <citation type="submission" date="2020-08" db="EMBL/GenBank/DDBJ databases">
        <title>Multicomponent nature underlies the extraordinary mechanical properties of spider dragline silk.</title>
        <authorList>
            <person name="Kono N."/>
            <person name="Nakamura H."/>
            <person name="Mori M."/>
            <person name="Yoshida Y."/>
            <person name="Ohtoshi R."/>
            <person name="Malay A.D."/>
            <person name="Moran D.A.P."/>
            <person name="Tomita M."/>
            <person name="Numata K."/>
            <person name="Arakawa K."/>
        </authorList>
    </citation>
    <scope>NUCLEOTIDE SEQUENCE</scope>
</reference>
<organism evidence="1 2">
    <name type="scientific">Nephila pilipes</name>
    <name type="common">Giant wood spider</name>
    <name type="synonym">Nephila maculata</name>
    <dbReference type="NCBI Taxonomy" id="299642"/>
    <lineage>
        <taxon>Eukaryota</taxon>
        <taxon>Metazoa</taxon>
        <taxon>Ecdysozoa</taxon>
        <taxon>Arthropoda</taxon>
        <taxon>Chelicerata</taxon>
        <taxon>Arachnida</taxon>
        <taxon>Araneae</taxon>
        <taxon>Araneomorphae</taxon>
        <taxon>Entelegynae</taxon>
        <taxon>Araneoidea</taxon>
        <taxon>Nephilidae</taxon>
        <taxon>Nephila</taxon>
    </lineage>
</organism>
<dbReference type="AlphaFoldDB" id="A0A8X6UTG0"/>
<dbReference type="EMBL" id="BMAW01086271">
    <property type="protein sequence ID" value="GFU46706.1"/>
    <property type="molecule type" value="Genomic_DNA"/>
</dbReference>
<sequence>MHRSLMKVINGSKEMRLQFEVDKLSNKRRFRGVVNGKSRALLKFRIPELRILYLRIRHSSSQVDRWVKRKYTLVSYDT</sequence>
<keyword evidence="2" id="KW-1185">Reference proteome</keyword>
<dbReference type="Proteomes" id="UP000887013">
    <property type="component" value="Unassembled WGS sequence"/>
</dbReference>
<protein>
    <submittedName>
        <fullName evidence="1">Uncharacterized protein</fullName>
    </submittedName>
</protein>